<keyword evidence="4 6" id="KW-1133">Transmembrane helix</keyword>
<dbReference type="Pfam" id="PF01594">
    <property type="entry name" value="AI-2E_transport"/>
    <property type="match status" value="1"/>
</dbReference>
<dbReference type="EMBL" id="OX365700">
    <property type="protein sequence ID" value="CAI4033278.1"/>
    <property type="molecule type" value="Genomic_DNA"/>
</dbReference>
<dbReference type="Proteomes" id="UP001179121">
    <property type="component" value="Chromosome"/>
</dbReference>
<feature type="transmembrane region" description="Helical" evidence="6">
    <location>
        <begin position="276"/>
        <end position="306"/>
    </location>
</feature>
<accession>A0AA86N1W2</accession>
<name>A0AA86N1W2_9BACT</name>
<evidence type="ECO:0000256" key="1">
    <source>
        <dbReference type="ARBA" id="ARBA00004141"/>
    </source>
</evidence>
<feature type="transmembrane region" description="Helical" evidence="6">
    <location>
        <begin position="247"/>
        <end position="270"/>
    </location>
</feature>
<feature type="transmembrane region" description="Helical" evidence="6">
    <location>
        <begin position="195"/>
        <end position="213"/>
    </location>
</feature>
<comment type="similarity">
    <text evidence="2">Belongs to the autoinducer-2 exporter (AI-2E) (TC 2.A.86) family.</text>
</comment>
<evidence type="ECO:0000256" key="5">
    <source>
        <dbReference type="ARBA" id="ARBA00023136"/>
    </source>
</evidence>
<dbReference type="InterPro" id="IPR002549">
    <property type="entry name" value="AI-2E-like"/>
</dbReference>
<evidence type="ECO:0000256" key="6">
    <source>
        <dbReference type="SAM" id="Phobius"/>
    </source>
</evidence>
<feature type="transmembrane region" description="Helical" evidence="6">
    <location>
        <begin position="344"/>
        <end position="377"/>
    </location>
</feature>
<dbReference type="PANTHER" id="PTHR21716:SF4">
    <property type="entry name" value="TRANSMEMBRANE PROTEIN 245"/>
    <property type="match status" value="1"/>
</dbReference>
<evidence type="ECO:0008006" key="9">
    <source>
        <dbReference type="Google" id="ProtNLM"/>
    </source>
</evidence>
<keyword evidence="5 6" id="KW-0472">Membrane</keyword>
<evidence type="ECO:0000256" key="3">
    <source>
        <dbReference type="ARBA" id="ARBA00022692"/>
    </source>
</evidence>
<evidence type="ECO:0000256" key="2">
    <source>
        <dbReference type="ARBA" id="ARBA00009773"/>
    </source>
</evidence>
<organism evidence="7 8">
    <name type="scientific">Nitrospira tepida</name>
    <dbReference type="NCBI Taxonomy" id="2973512"/>
    <lineage>
        <taxon>Bacteria</taxon>
        <taxon>Pseudomonadati</taxon>
        <taxon>Nitrospirota</taxon>
        <taxon>Nitrospiria</taxon>
        <taxon>Nitrospirales</taxon>
        <taxon>Nitrospiraceae</taxon>
        <taxon>Nitrospira</taxon>
    </lineage>
</organism>
<dbReference type="KEGG" id="nti:DNFV4_03714"/>
<keyword evidence="3 6" id="KW-0812">Transmembrane</keyword>
<reference evidence="7" key="1">
    <citation type="submission" date="2022-10" db="EMBL/GenBank/DDBJ databases">
        <authorList>
            <person name="Koch H."/>
        </authorList>
    </citation>
    <scope>NUCLEOTIDE SEQUENCE</scope>
    <source>
        <strain evidence="7">DNF</strain>
    </source>
</reference>
<protein>
    <recommendedName>
        <fullName evidence="9">AI-2E family transporter</fullName>
    </recommendedName>
</protein>
<dbReference type="PANTHER" id="PTHR21716">
    <property type="entry name" value="TRANSMEMBRANE PROTEIN"/>
    <property type="match status" value="1"/>
</dbReference>
<evidence type="ECO:0000313" key="7">
    <source>
        <dbReference type="EMBL" id="CAI4033278.1"/>
    </source>
</evidence>
<keyword evidence="8" id="KW-1185">Reference proteome</keyword>
<gene>
    <name evidence="7" type="ORF">DNFV4_03714</name>
</gene>
<feature type="transmembrane region" description="Helical" evidence="6">
    <location>
        <begin position="40"/>
        <end position="57"/>
    </location>
</feature>
<dbReference type="GO" id="GO:0016020">
    <property type="term" value="C:membrane"/>
    <property type="evidence" value="ECO:0007669"/>
    <property type="project" value="UniProtKB-SubCell"/>
</dbReference>
<evidence type="ECO:0000313" key="8">
    <source>
        <dbReference type="Proteomes" id="UP001179121"/>
    </source>
</evidence>
<feature type="transmembrane region" description="Helical" evidence="6">
    <location>
        <begin position="63"/>
        <end position="81"/>
    </location>
</feature>
<dbReference type="AlphaFoldDB" id="A0AA86N1W2"/>
<sequence>MRRGADSSADSVSCVTTRSAFCYLRGALDKTLSLLTRQQIFGLAFFAILLFLVYQLALMFQPFLLAMVWATVLAHLLYPLYSRLTARLGGRESLAAGILTIGIMLLGVLPLIWMGGVIVREAVVLEKAIRIWVSEGGLERLPEHLSKLPLGGEYLRGWYDRLEAGPDNLEEMLISSAKSLSQFLVGGLTGFVKNVFAFFANALIMIVTLFFFFRDGRDLVAKLYELIPLDSSHKSKIFVRLDLTMRAVVKGVVVTAIVQGLLAGLAYAVLGVPVPVVLMAVTTILAPIPFGGTALVWVPVALWLLWAGPVWKGVALFVWGAGIVSTVDQVLRPLLIGHGAQIPVFLLMFSVLGGLSVYGVIGIFIGPIVVALLLTALQIYREEYHHPTAPAVHSP</sequence>
<proteinExistence type="inferred from homology"/>
<feature type="transmembrane region" description="Helical" evidence="6">
    <location>
        <begin position="93"/>
        <end position="113"/>
    </location>
</feature>
<feature type="transmembrane region" description="Helical" evidence="6">
    <location>
        <begin position="313"/>
        <end position="332"/>
    </location>
</feature>
<comment type="subcellular location">
    <subcellularLocation>
        <location evidence="1">Membrane</location>
        <topology evidence="1">Multi-pass membrane protein</topology>
    </subcellularLocation>
</comment>
<evidence type="ECO:0000256" key="4">
    <source>
        <dbReference type="ARBA" id="ARBA00022989"/>
    </source>
</evidence>